<accession>A0A2P2MZU0</accession>
<dbReference type="EMBL" id="GGEC01055253">
    <property type="protein sequence ID" value="MBX35737.1"/>
    <property type="molecule type" value="Transcribed_RNA"/>
</dbReference>
<dbReference type="AlphaFoldDB" id="A0A2P2MZU0"/>
<evidence type="ECO:0000313" key="1">
    <source>
        <dbReference type="EMBL" id="MBX35737.1"/>
    </source>
</evidence>
<organism evidence="1">
    <name type="scientific">Rhizophora mucronata</name>
    <name type="common">Asiatic mangrove</name>
    <dbReference type="NCBI Taxonomy" id="61149"/>
    <lineage>
        <taxon>Eukaryota</taxon>
        <taxon>Viridiplantae</taxon>
        <taxon>Streptophyta</taxon>
        <taxon>Embryophyta</taxon>
        <taxon>Tracheophyta</taxon>
        <taxon>Spermatophyta</taxon>
        <taxon>Magnoliopsida</taxon>
        <taxon>eudicotyledons</taxon>
        <taxon>Gunneridae</taxon>
        <taxon>Pentapetalae</taxon>
        <taxon>rosids</taxon>
        <taxon>fabids</taxon>
        <taxon>Malpighiales</taxon>
        <taxon>Rhizophoraceae</taxon>
        <taxon>Rhizophora</taxon>
    </lineage>
</organism>
<proteinExistence type="predicted"/>
<name>A0A2P2MZU0_RHIMU</name>
<sequence>MHDLSQNFLSFNITFQICNDLLLCCQNDCIWSKYPKLSYPAFVYLDKNLV</sequence>
<protein>
    <submittedName>
        <fullName evidence="1">Uncharacterized protein</fullName>
    </submittedName>
</protein>
<reference evidence="1" key="1">
    <citation type="submission" date="2018-02" db="EMBL/GenBank/DDBJ databases">
        <title>Rhizophora mucronata_Transcriptome.</title>
        <authorList>
            <person name="Meera S.P."/>
            <person name="Sreeshan A."/>
            <person name="Augustine A."/>
        </authorList>
    </citation>
    <scope>NUCLEOTIDE SEQUENCE</scope>
    <source>
        <tissue evidence="1">Leaf</tissue>
    </source>
</reference>